<dbReference type="InterPro" id="IPR009783">
    <property type="entry name" value="DUF1348"/>
</dbReference>
<proteinExistence type="predicted"/>
<dbReference type="PANTHER" id="PTHR31757:SF0">
    <property type="entry name" value="SLL0781 PROTEIN"/>
    <property type="match status" value="1"/>
</dbReference>
<dbReference type="Pfam" id="PF07080">
    <property type="entry name" value="DUF1348"/>
    <property type="match status" value="1"/>
</dbReference>
<feature type="region of interest" description="Disordered" evidence="1">
    <location>
        <begin position="1"/>
        <end position="23"/>
    </location>
</feature>
<dbReference type="RefSeq" id="WP_183728107.1">
    <property type="nucleotide sequence ID" value="NZ_JACHBW010000015.1"/>
</dbReference>
<evidence type="ECO:0000256" key="1">
    <source>
        <dbReference type="SAM" id="MobiDB-lite"/>
    </source>
</evidence>
<feature type="compositionally biased region" description="Polar residues" evidence="1">
    <location>
        <begin position="1"/>
        <end position="11"/>
    </location>
</feature>
<accession>A0A7W9U0S1</accession>
<name>A0A7W9U0S1_9BURK</name>
<dbReference type="InterPro" id="IPR032710">
    <property type="entry name" value="NTF2-like_dom_sf"/>
</dbReference>
<dbReference type="Proteomes" id="UP000571554">
    <property type="component" value="Unassembled WGS sequence"/>
</dbReference>
<dbReference type="AlphaFoldDB" id="A0A7W9U0S1"/>
<evidence type="ECO:0008006" key="4">
    <source>
        <dbReference type="Google" id="ProtNLM"/>
    </source>
</evidence>
<protein>
    <recommendedName>
        <fullName evidence="4">Nuclear transport factor 2 family protein</fullName>
    </recommendedName>
</protein>
<dbReference type="EMBL" id="JACHBW010000015">
    <property type="protein sequence ID" value="MBB6104956.1"/>
    <property type="molecule type" value="Genomic_DNA"/>
</dbReference>
<keyword evidence="3" id="KW-1185">Reference proteome</keyword>
<sequence length="165" mass="19210">MSITASDTTSAEARPPLPPFTRETAIQKVRGAEDGWNTRDPQRVALAYTPQSIWRNRAEFVTGREAIVGFLTRKWARELDYRLIKELWAYTDNRIAVRFAYEWHDDSGNWFRSYGNENWEFDANGLMAHRHACINDLPIHEADRLYHWPLGRRPDDHPGLSDLGL</sequence>
<evidence type="ECO:0000313" key="3">
    <source>
        <dbReference type="Proteomes" id="UP000571554"/>
    </source>
</evidence>
<dbReference type="SUPFAM" id="SSF54427">
    <property type="entry name" value="NTF2-like"/>
    <property type="match status" value="1"/>
</dbReference>
<comment type="caution">
    <text evidence="2">The sequence shown here is derived from an EMBL/GenBank/DDBJ whole genome shotgun (WGS) entry which is preliminary data.</text>
</comment>
<evidence type="ECO:0000313" key="2">
    <source>
        <dbReference type="EMBL" id="MBB6104956.1"/>
    </source>
</evidence>
<dbReference type="PANTHER" id="PTHR31757">
    <property type="entry name" value="SLL0781 PROTEIN"/>
    <property type="match status" value="1"/>
</dbReference>
<reference evidence="2 3" key="1">
    <citation type="submission" date="2020-08" db="EMBL/GenBank/DDBJ databases">
        <title>Above-ground endophytic microbial communities from plants in different locations in the United States.</title>
        <authorList>
            <person name="Frank C."/>
        </authorList>
    </citation>
    <scope>NUCLEOTIDE SEQUENCE [LARGE SCALE GENOMIC DNA]</scope>
    <source>
        <strain evidence="2 3">WP4_2_2</strain>
    </source>
</reference>
<dbReference type="Gene3D" id="3.10.450.50">
    <property type="match status" value="1"/>
</dbReference>
<organism evidence="2 3">
    <name type="scientific">Paraburkholderia bannensis</name>
    <dbReference type="NCBI Taxonomy" id="765414"/>
    <lineage>
        <taxon>Bacteria</taxon>
        <taxon>Pseudomonadati</taxon>
        <taxon>Pseudomonadota</taxon>
        <taxon>Betaproteobacteria</taxon>
        <taxon>Burkholderiales</taxon>
        <taxon>Burkholderiaceae</taxon>
        <taxon>Paraburkholderia</taxon>
    </lineage>
</organism>
<gene>
    <name evidence="2" type="ORF">F4827_004821</name>
</gene>